<organism evidence="2 3">
    <name type="scientific">Catellatospora coxensis</name>
    <dbReference type="NCBI Taxonomy" id="310354"/>
    <lineage>
        <taxon>Bacteria</taxon>
        <taxon>Bacillati</taxon>
        <taxon>Actinomycetota</taxon>
        <taxon>Actinomycetes</taxon>
        <taxon>Micromonosporales</taxon>
        <taxon>Micromonosporaceae</taxon>
        <taxon>Catellatospora</taxon>
    </lineage>
</organism>
<sequence length="152" mass="15881">MAPARTAAVPASSASAANSITRTAWSPTSRTGCIGSETRPSANTTVTAAQNRAGRGASVAGPGPYQRRSRRVRPMWTSSAVATANPARLEPMDSSSHHGMPGHAGRCSDGRRTRPPSTVGWVSASQPMWQAAPMSAEVAVTDQWCRARPSNP</sequence>
<gene>
    <name evidence="2" type="ORF">Cco03nite_79980</name>
</gene>
<protein>
    <submittedName>
        <fullName evidence="2">Uncharacterized protein</fullName>
    </submittedName>
</protein>
<dbReference type="AlphaFoldDB" id="A0A8J3PCE8"/>
<evidence type="ECO:0000313" key="2">
    <source>
        <dbReference type="EMBL" id="GIG11298.1"/>
    </source>
</evidence>
<feature type="compositionally biased region" description="Polar residues" evidence="1">
    <location>
        <begin position="38"/>
        <end position="50"/>
    </location>
</feature>
<comment type="caution">
    <text evidence="2">The sequence shown here is derived from an EMBL/GenBank/DDBJ whole genome shotgun (WGS) entry which is preliminary data.</text>
</comment>
<reference evidence="2 3" key="1">
    <citation type="submission" date="2021-01" db="EMBL/GenBank/DDBJ databases">
        <title>Whole genome shotgun sequence of Catellatospora coxensis NBRC 107359.</title>
        <authorList>
            <person name="Komaki H."/>
            <person name="Tamura T."/>
        </authorList>
    </citation>
    <scope>NUCLEOTIDE SEQUENCE [LARGE SCALE GENOMIC DNA]</scope>
    <source>
        <strain evidence="2 3">NBRC 107359</strain>
    </source>
</reference>
<feature type="compositionally biased region" description="Low complexity" evidence="1">
    <location>
        <begin position="1"/>
        <end position="24"/>
    </location>
</feature>
<keyword evidence="3" id="KW-1185">Reference proteome</keyword>
<feature type="region of interest" description="Disordered" evidence="1">
    <location>
        <begin position="1"/>
        <end position="121"/>
    </location>
</feature>
<dbReference type="EMBL" id="BONI01000127">
    <property type="protein sequence ID" value="GIG11298.1"/>
    <property type="molecule type" value="Genomic_DNA"/>
</dbReference>
<accession>A0A8J3PCE8</accession>
<proteinExistence type="predicted"/>
<evidence type="ECO:0000313" key="3">
    <source>
        <dbReference type="Proteomes" id="UP000630887"/>
    </source>
</evidence>
<dbReference type="Proteomes" id="UP000630887">
    <property type="component" value="Unassembled WGS sequence"/>
</dbReference>
<name>A0A8J3PCE8_9ACTN</name>
<evidence type="ECO:0000256" key="1">
    <source>
        <dbReference type="SAM" id="MobiDB-lite"/>
    </source>
</evidence>